<feature type="binding site" evidence="7">
    <location>
        <position position="128"/>
    </location>
    <ligand>
        <name>S-adenosyl-L-methionine</name>
        <dbReference type="ChEBI" id="CHEBI:59789"/>
    </ligand>
</feature>
<organism evidence="9 10">
    <name type="scientific">Lactobacillus gasseri</name>
    <dbReference type="NCBI Taxonomy" id="1596"/>
    <lineage>
        <taxon>Bacteria</taxon>
        <taxon>Bacillati</taxon>
        <taxon>Bacillota</taxon>
        <taxon>Bacilli</taxon>
        <taxon>Lactobacillales</taxon>
        <taxon>Lactobacillaceae</taxon>
        <taxon>Lactobacillus</taxon>
    </lineage>
</organism>
<keyword evidence="4 7" id="KW-0808">Transferase</keyword>
<evidence type="ECO:0000256" key="1">
    <source>
        <dbReference type="ARBA" id="ARBA00007494"/>
    </source>
</evidence>
<evidence type="ECO:0000256" key="4">
    <source>
        <dbReference type="ARBA" id="ARBA00022679"/>
    </source>
</evidence>
<keyword evidence="2" id="KW-0963">Cytoplasm</keyword>
<dbReference type="Gene3D" id="3.40.50.150">
    <property type="entry name" value="Vaccinia Virus protein VP39"/>
    <property type="match status" value="1"/>
</dbReference>
<feature type="binding site" evidence="7">
    <location>
        <begin position="104"/>
        <end position="110"/>
    </location>
    <ligand>
        <name>S-adenosyl-L-methionine</name>
        <dbReference type="ChEBI" id="CHEBI:59789"/>
    </ligand>
</feature>
<sequence>MSLPVEFIKKYQNLLGEEESNKFFASIDSPSKKGFRLNPLKNNYQDVQYSLEEPIEFTSDGYYGEVSGRDSEWTGGYVYSQDPSAMYPAVALNVKPGEKVLDLCAAPGGKSTALASFLENKGLLVANEISKSRAKDLRENLERWGATNVVVTNESPERLSKKLPHFFDKILVDAPCSGEGMFRKDPAAMQYWSPEYVLTCQARQKEILTQAMKMLKPGGELVYSTCTYSPEEDEENVAWLVENYHLKIEPLKLYPGMSMGKADWSKSNLPELKDTVRLWFQNGVGEGQFVAHLRSTEAVEDASGKKVKKRKKKHQKKSSITRLTKDEITTVAKVLDNFVLPDSLENWQKTVLQSNGHVFVPAVDPELLNELHILNNGVELGLLKKKRFEPSHQLAEVLGQKEQKQLLNLKNETDYEHYLHGETIKVNSELRGSVLVAYQNHIFSFGKIGNDQILKNFYPKGLRK</sequence>
<dbReference type="InterPro" id="IPR023267">
    <property type="entry name" value="RCMT"/>
</dbReference>
<dbReference type="Gene3D" id="3.30.70.1170">
    <property type="entry name" value="Sun protein, domain 3"/>
    <property type="match status" value="1"/>
</dbReference>
<evidence type="ECO:0000256" key="6">
    <source>
        <dbReference type="ARBA" id="ARBA00022884"/>
    </source>
</evidence>
<dbReference type="Pfam" id="PF01189">
    <property type="entry name" value="Methyltr_RsmB-F"/>
    <property type="match status" value="1"/>
</dbReference>
<keyword evidence="6 7" id="KW-0694">RNA-binding</keyword>
<dbReference type="PROSITE" id="PS01153">
    <property type="entry name" value="NOL1_NOP2_SUN"/>
    <property type="match status" value="1"/>
</dbReference>
<dbReference type="InterPro" id="IPR029063">
    <property type="entry name" value="SAM-dependent_MTases_sf"/>
</dbReference>
<evidence type="ECO:0000313" key="10">
    <source>
        <dbReference type="Proteomes" id="UP000460112"/>
    </source>
</evidence>
<evidence type="ECO:0000256" key="7">
    <source>
        <dbReference type="PROSITE-ProRule" id="PRU01023"/>
    </source>
</evidence>
<dbReference type="Proteomes" id="UP000460112">
    <property type="component" value="Unassembled WGS sequence"/>
</dbReference>
<dbReference type="Pfam" id="PF17125">
    <property type="entry name" value="Methyltr_RsmF_N"/>
    <property type="match status" value="1"/>
</dbReference>
<feature type="binding site" evidence="7">
    <location>
        <position position="173"/>
    </location>
    <ligand>
        <name>S-adenosyl-L-methionine</name>
        <dbReference type="ChEBI" id="CHEBI:59789"/>
    </ligand>
</feature>
<accession>A0A833FLQ1</accession>
<dbReference type="InterPro" id="IPR049560">
    <property type="entry name" value="MeTrfase_RsmB-F_NOP2_cat"/>
</dbReference>
<evidence type="ECO:0000259" key="8">
    <source>
        <dbReference type="PROSITE" id="PS51686"/>
    </source>
</evidence>
<dbReference type="PROSITE" id="PS51686">
    <property type="entry name" value="SAM_MT_RSMB_NOP"/>
    <property type="match status" value="1"/>
</dbReference>
<protein>
    <submittedName>
        <fullName evidence="9">NOL1/NOP2/sun family putative RNA methylase</fullName>
    </submittedName>
</protein>
<dbReference type="AlphaFoldDB" id="A0A833FLQ1"/>
<dbReference type="GO" id="GO:0003723">
    <property type="term" value="F:RNA binding"/>
    <property type="evidence" value="ECO:0007669"/>
    <property type="project" value="UniProtKB-UniRule"/>
</dbReference>
<dbReference type="InterPro" id="IPR001678">
    <property type="entry name" value="MeTrfase_RsmB-F_NOP2_dom"/>
</dbReference>
<dbReference type="GO" id="GO:0008173">
    <property type="term" value="F:RNA methyltransferase activity"/>
    <property type="evidence" value="ECO:0007669"/>
    <property type="project" value="InterPro"/>
</dbReference>
<comment type="caution">
    <text evidence="9">The sequence shown here is derived from an EMBL/GenBank/DDBJ whole genome shotgun (WGS) entry which is preliminary data.</text>
</comment>
<feature type="active site" description="Nucleophile" evidence="7">
    <location>
        <position position="226"/>
    </location>
</feature>
<evidence type="ECO:0000256" key="3">
    <source>
        <dbReference type="ARBA" id="ARBA00022603"/>
    </source>
</evidence>
<dbReference type="CDD" id="cd02440">
    <property type="entry name" value="AdoMet_MTases"/>
    <property type="match status" value="1"/>
</dbReference>
<dbReference type="PANTHER" id="PTHR22807">
    <property type="entry name" value="NOP2 YEAST -RELATED NOL1/NOP2/FMU SUN DOMAIN-CONTAINING"/>
    <property type="match status" value="1"/>
</dbReference>
<dbReference type="InterPro" id="IPR031341">
    <property type="entry name" value="Methyltr_RsmF_N"/>
</dbReference>
<dbReference type="CDD" id="cd21147">
    <property type="entry name" value="RsmF_methylt_CTD1"/>
    <property type="match status" value="1"/>
</dbReference>
<keyword evidence="5 7" id="KW-0949">S-adenosyl-L-methionine</keyword>
<dbReference type="NCBIfam" id="TIGR00446">
    <property type="entry name" value="nop2p"/>
    <property type="match status" value="1"/>
</dbReference>
<comment type="similarity">
    <text evidence="1 7">Belongs to the class I-like SAM-binding methyltransferase superfamily. RsmB/NOP family.</text>
</comment>
<dbReference type="Gene3D" id="2.30.130.60">
    <property type="match status" value="1"/>
</dbReference>
<dbReference type="InterPro" id="IPR027391">
    <property type="entry name" value="Nol1_Nop2_Fmu_2"/>
</dbReference>
<dbReference type="PANTHER" id="PTHR22807:SF30">
    <property type="entry name" value="28S RRNA (CYTOSINE(4447)-C(5))-METHYLTRANSFERASE-RELATED"/>
    <property type="match status" value="1"/>
</dbReference>
<dbReference type="InterPro" id="IPR031340">
    <property type="entry name" value="RsmF_methylt_CI"/>
</dbReference>
<evidence type="ECO:0000256" key="2">
    <source>
        <dbReference type="ARBA" id="ARBA00022490"/>
    </source>
</evidence>
<dbReference type="GO" id="GO:0008757">
    <property type="term" value="F:S-adenosylmethionine-dependent methyltransferase activity"/>
    <property type="evidence" value="ECO:0007669"/>
    <property type="project" value="InterPro"/>
</dbReference>
<evidence type="ECO:0000256" key="5">
    <source>
        <dbReference type="ARBA" id="ARBA00022691"/>
    </source>
</evidence>
<dbReference type="Pfam" id="PF17126">
    <property type="entry name" value="RsmF_methylt_CI"/>
    <property type="match status" value="1"/>
</dbReference>
<dbReference type="Pfam" id="PF13636">
    <property type="entry name" value="Methyltranf_PUA"/>
    <property type="match status" value="1"/>
</dbReference>
<proteinExistence type="inferred from homology"/>
<dbReference type="GO" id="GO:0006396">
    <property type="term" value="P:RNA processing"/>
    <property type="evidence" value="ECO:0007669"/>
    <property type="project" value="InterPro"/>
</dbReference>
<evidence type="ECO:0000313" key="9">
    <source>
        <dbReference type="EMBL" id="KAB1951352.1"/>
    </source>
</evidence>
<dbReference type="RefSeq" id="WP_151494686.1">
    <property type="nucleotide sequence ID" value="NZ_WBOA01000001.1"/>
</dbReference>
<keyword evidence="3 7" id="KW-0489">Methyltransferase</keyword>
<feature type="domain" description="SAM-dependent MTase RsmB/NOP-type" evidence="8">
    <location>
        <begin position="1"/>
        <end position="296"/>
    </location>
</feature>
<dbReference type="InterPro" id="IPR018314">
    <property type="entry name" value="RsmB/NOL1/NOP2-like_CS"/>
</dbReference>
<dbReference type="SUPFAM" id="SSF53335">
    <property type="entry name" value="S-adenosyl-L-methionine-dependent methyltransferases"/>
    <property type="match status" value="1"/>
</dbReference>
<reference evidence="9 10" key="1">
    <citation type="submission" date="2019-09" db="EMBL/GenBank/DDBJ databases">
        <title>Investigation of probiotic properties of different lactic acid bacteria.</title>
        <authorList>
            <person name="Jaomanjaka F."/>
            <person name="Blanc P."/>
        </authorList>
    </citation>
    <scope>NUCLEOTIDE SEQUENCE [LARGE SCALE GENOMIC DNA]</scope>
    <source>
        <strain evidence="9 10">BIO6369</strain>
    </source>
</reference>
<comment type="caution">
    <text evidence="7">Lacks conserved residue(s) required for the propagation of feature annotation.</text>
</comment>
<dbReference type="GO" id="GO:0001510">
    <property type="term" value="P:RNA methylation"/>
    <property type="evidence" value="ECO:0007669"/>
    <property type="project" value="InterPro"/>
</dbReference>
<name>A0A833FLQ1_LACGS</name>
<dbReference type="PRINTS" id="PR02008">
    <property type="entry name" value="RCMTFAMILY"/>
</dbReference>
<dbReference type="EMBL" id="WBOA01000001">
    <property type="protein sequence ID" value="KAB1951352.1"/>
    <property type="molecule type" value="Genomic_DNA"/>
</dbReference>
<gene>
    <name evidence="9" type="ORF">F8244_02295</name>
</gene>
<dbReference type="InterPro" id="IPR011023">
    <property type="entry name" value="Nop2p"/>
</dbReference>